<evidence type="ECO:0000256" key="1">
    <source>
        <dbReference type="ARBA" id="ARBA00004141"/>
    </source>
</evidence>
<dbReference type="Proteomes" id="UP001164748">
    <property type="component" value="Chromosome"/>
</dbReference>
<evidence type="ECO:0000256" key="10">
    <source>
        <dbReference type="ARBA" id="ARBA00023136"/>
    </source>
</evidence>
<name>A0AA47KJ76_9GAMM</name>
<protein>
    <submittedName>
        <fullName evidence="14">Ion transporter</fullName>
    </submittedName>
</protein>
<evidence type="ECO:0000313" key="15">
    <source>
        <dbReference type="Proteomes" id="UP001164748"/>
    </source>
</evidence>
<evidence type="ECO:0000256" key="5">
    <source>
        <dbReference type="ARBA" id="ARBA00022826"/>
    </source>
</evidence>
<dbReference type="InterPro" id="IPR028325">
    <property type="entry name" value="VG_K_chnl"/>
</dbReference>
<evidence type="ECO:0000256" key="6">
    <source>
        <dbReference type="ARBA" id="ARBA00022882"/>
    </source>
</evidence>
<dbReference type="GO" id="GO:0008076">
    <property type="term" value="C:voltage-gated potassium channel complex"/>
    <property type="evidence" value="ECO:0007669"/>
    <property type="project" value="InterPro"/>
</dbReference>
<keyword evidence="10 12" id="KW-0472">Membrane</keyword>
<keyword evidence="2" id="KW-0813">Transport</keyword>
<accession>A0AA47KJ76</accession>
<feature type="transmembrane region" description="Helical" evidence="12">
    <location>
        <begin position="29"/>
        <end position="51"/>
    </location>
</feature>
<feature type="transmembrane region" description="Helical" evidence="12">
    <location>
        <begin position="185"/>
        <end position="204"/>
    </location>
</feature>
<evidence type="ECO:0000256" key="2">
    <source>
        <dbReference type="ARBA" id="ARBA00022448"/>
    </source>
</evidence>
<evidence type="ECO:0000256" key="7">
    <source>
        <dbReference type="ARBA" id="ARBA00022958"/>
    </source>
</evidence>
<dbReference type="RefSeq" id="WP_269578495.1">
    <property type="nucleotide sequence ID" value="NZ_CP114588.1"/>
</dbReference>
<gene>
    <name evidence="14" type="ORF">N8M53_08740</name>
</gene>
<proteinExistence type="predicted"/>
<evidence type="ECO:0000256" key="8">
    <source>
        <dbReference type="ARBA" id="ARBA00022989"/>
    </source>
</evidence>
<dbReference type="Gene3D" id="1.10.287.70">
    <property type="match status" value="1"/>
</dbReference>
<evidence type="ECO:0000256" key="11">
    <source>
        <dbReference type="ARBA" id="ARBA00023303"/>
    </source>
</evidence>
<dbReference type="InterPro" id="IPR027359">
    <property type="entry name" value="Volt_channel_dom_sf"/>
</dbReference>
<feature type="transmembrane region" description="Helical" evidence="12">
    <location>
        <begin position="211"/>
        <end position="233"/>
    </location>
</feature>
<dbReference type="PANTHER" id="PTHR11537">
    <property type="entry name" value="VOLTAGE-GATED POTASSIUM CHANNEL"/>
    <property type="match status" value="1"/>
</dbReference>
<keyword evidence="4 12" id="KW-0812">Transmembrane</keyword>
<reference evidence="14" key="1">
    <citation type="submission" date="2022-09" db="EMBL/GenBank/DDBJ databases">
        <authorList>
            <person name="Li Z.-J."/>
        </authorList>
    </citation>
    <scope>NUCLEOTIDE SEQUENCE</scope>
    <source>
        <strain evidence="14">TGB11</strain>
    </source>
</reference>
<dbReference type="Gene3D" id="1.20.120.350">
    <property type="entry name" value="Voltage-gated potassium channels. Chain C"/>
    <property type="match status" value="1"/>
</dbReference>
<dbReference type="GO" id="GO:0005249">
    <property type="term" value="F:voltage-gated potassium channel activity"/>
    <property type="evidence" value="ECO:0007669"/>
    <property type="project" value="InterPro"/>
</dbReference>
<keyword evidence="6" id="KW-0851">Voltage-gated channel</keyword>
<keyword evidence="11" id="KW-0407">Ion channel</keyword>
<evidence type="ECO:0000256" key="4">
    <source>
        <dbReference type="ARBA" id="ARBA00022692"/>
    </source>
</evidence>
<keyword evidence="9" id="KW-0406">Ion transport</keyword>
<feature type="domain" description="Ion transport" evidence="13">
    <location>
        <begin position="25"/>
        <end position="238"/>
    </location>
</feature>
<dbReference type="GO" id="GO:0001508">
    <property type="term" value="P:action potential"/>
    <property type="evidence" value="ECO:0007669"/>
    <property type="project" value="TreeGrafter"/>
</dbReference>
<dbReference type="EMBL" id="CP114588">
    <property type="protein sequence ID" value="WBA07921.1"/>
    <property type="molecule type" value="Genomic_DNA"/>
</dbReference>
<evidence type="ECO:0000256" key="12">
    <source>
        <dbReference type="SAM" id="Phobius"/>
    </source>
</evidence>
<keyword evidence="7" id="KW-0630">Potassium</keyword>
<sequence length="282" mass="31794">MNKSQSRLQHYLYTTIFGTETKHGKAFDLVLIVMILASMVVLMLESIASFHAKWSQWLYWIEWGFTGIFTIEYVLRLYCSPRPSAYARSFYGVVDLLAILPTYIAIFVPGTTYLMVVRLLRVLRIFRVLRLMRFLEDSNILLRSMMLSSRKVMIFFFSVAILVTVFGALMYVIEGPENGFTSIPYAIYWAIVTLTTVGYGDIVPQTDIGKALASFTMLMGYSIIAVPTGIITAEIGQQMSLHRNLVKCPNCSKSGHESDASFCKHCGSELPEADKRVVTPGL</sequence>
<feature type="transmembrane region" description="Helical" evidence="12">
    <location>
        <begin position="152"/>
        <end position="173"/>
    </location>
</feature>
<keyword evidence="8 12" id="KW-1133">Transmembrane helix</keyword>
<keyword evidence="3" id="KW-0633">Potassium transport</keyword>
<dbReference type="PANTHER" id="PTHR11537:SF254">
    <property type="entry name" value="POTASSIUM VOLTAGE-GATED CHANNEL PROTEIN SHAB"/>
    <property type="match status" value="1"/>
</dbReference>
<dbReference type="PRINTS" id="PR00169">
    <property type="entry name" value="KCHANNEL"/>
</dbReference>
<dbReference type="InterPro" id="IPR005821">
    <property type="entry name" value="Ion_trans_dom"/>
</dbReference>
<dbReference type="SUPFAM" id="SSF81324">
    <property type="entry name" value="Voltage-gated potassium channels"/>
    <property type="match status" value="1"/>
</dbReference>
<dbReference type="Pfam" id="PF00520">
    <property type="entry name" value="Ion_trans"/>
    <property type="match status" value="1"/>
</dbReference>
<organism evidence="14 15">
    <name type="scientific">Salinivibrio kushneri</name>
    <dbReference type="NCBI Taxonomy" id="1908198"/>
    <lineage>
        <taxon>Bacteria</taxon>
        <taxon>Pseudomonadati</taxon>
        <taxon>Pseudomonadota</taxon>
        <taxon>Gammaproteobacteria</taxon>
        <taxon>Vibrionales</taxon>
        <taxon>Vibrionaceae</taxon>
        <taxon>Salinivibrio</taxon>
    </lineage>
</organism>
<evidence type="ECO:0000313" key="14">
    <source>
        <dbReference type="EMBL" id="WBA07921.1"/>
    </source>
</evidence>
<evidence type="ECO:0000256" key="3">
    <source>
        <dbReference type="ARBA" id="ARBA00022538"/>
    </source>
</evidence>
<dbReference type="AlphaFoldDB" id="A0AA47KJ76"/>
<comment type="subcellular location">
    <subcellularLocation>
        <location evidence="1">Membrane</location>
        <topology evidence="1">Multi-pass membrane protein</topology>
    </subcellularLocation>
</comment>
<keyword evidence="5" id="KW-0631">Potassium channel</keyword>
<evidence type="ECO:0000256" key="9">
    <source>
        <dbReference type="ARBA" id="ARBA00023065"/>
    </source>
</evidence>
<evidence type="ECO:0000259" key="13">
    <source>
        <dbReference type="Pfam" id="PF00520"/>
    </source>
</evidence>